<protein>
    <submittedName>
        <fullName evidence="6">Cystathionine gamma-synthase</fullName>
    </submittedName>
</protein>
<dbReference type="GO" id="GO:0019346">
    <property type="term" value="P:transsulfuration"/>
    <property type="evidence" value="ECO:0007669"/>
    <property type="project" value="InterPro"/>
</dbReference>
<dbReference type="InterPro" id="IPR000277">
    <property type="entry name" value="Cys/Met-Metab_PyrdxlP-dep_enz"/>
</dbReference>
<dbReference type="Gene3D" id="3.90.1150.10">
    <property type="entry name" value="Aspartate Aminotransferase, domain 1"/>
    <property type="match status" value="1"/>
</dbReference>
<comment type="cofactor">
    <cofactor evidence="1 4">
        <name>pyridoxal 5'-phosphate</name>
        <dbReference type="ChEBI" id="CHEBI:597326"/>
    </cofactor>
</comment>
<dbReference type="AlphaFoldDB" id="A0A0H4I5G0"/>
<comment type="similarity">
    <text evidence="4">Belongs to the trans-sulfuration enzymes family.</text>
</comment>
<dbReference type="KEGG" id="mpq:ABA45_11705"/>
<accession>A0A0H4I5G0</accession>
<evidence type="ECO:0000313" key="6">
    <source>
        <dbReference type="EMBL" id="AKO52983.1"/>
    </source>
</evidence>
<evidence type="ECO:0000256" key="4">
    <source>
        <dbReference type="RuleBase" id="RU362118"/>
    </source>
</evidence>
<dbReference type="Pfam" id="PF01053">
    <property type="entry name" value="Cys_Met_Meta_PP"/>
    <property type="match status" value="1"/>
</dbReference>
<evidence type="ECO:0000256" key="3">
    <source>
        <dbReference type="PIRSR" id="PIRSR001434-2"/>
    </source>
</evidence>
<dbReference type="PATRIC" id="fig|330734.3.peg.2449"/>
<dbReference type="PROSITE" id="PS00868">
    <property type="entry name" value="CYS_MET_METAB_PP"/>
    <property type="match status" value="1"/>
</dbReference>
<evidence type="ECO:0000256" key="1">
    <source>
        <dbReference type="ARBA" id="ARBA00001933"/>
    </source>
</evidence>
<dbReference type="RefSeq" id="WP_048386305.1">
    <property type="nucleotide sequence ID" value="NZ_CP011494.1"/>
</dbReference>
<dbReference type="PANTHER" id="PTHR11808">
    <property type="entry name" value="TRANS-SULFURATION ENZYME FAMILY MEMBER"/>
    <property type="match status" value="1"/>
</dbReference>
<keyword evidence="2 3" id="KW-0663">Pyridoxal phosphate</keyword>
<reference evidence="6 7" key="1">
    <citation type="submission" date="2015-05" db="EMBL/GenBank/DDBJ databases">
        <title>Complete genome of Marinobacter psychrophilus strain 20041T isolated from sea-ice of the Canadian Basin.</title>
        <authorList>
            <person name="Song L."/>
            <person name="Ren L."/>
            <person name="Yu Y."/>
            <person name="Wang X."/>
        </authorList>
    </citation>
    <scope>NUCLEOTIDE SEQUENCE [LARGE SCALE GENOMIC DNA]</scope>
    <source>
        <strain evidence="6 7">20041</strain>
    </source>
</reference>
<dbReference type="Gene3D" id="3.40.640.10">
    <property type="entry name" value="Type I PLP-dependent aspartate aminotransferase-like (Major domain)"/>
    <property type="match status" value="1"/>
</dbReference>
<name>A0A0H4I5G0_9GAMM</name>
<proteinExistence type="inferred from homology"/>
<dbReference type="PANTHER" id="PTHR11808:SF80">
    <property type="entry name" value="CYSTATHIONINE GAMMA-LYASE"/>
    <property type="match status" value="1"/>
</dbReference>
<feature type="modified residue" description="N6-(pyridoxal phosphate)lysine" evidence="3">
    <location>
        <position position="211"/>
    </location>
</feature>
<dbReference type="GO" id="GO:0009086">
    <property type="term" value="P:methionine biosynthetic process"/>
    <property type="evidence" value="ECO:0007669"/>
    <property type="project" value="UniProtKB-ARBA"/>
</dbReference>
<dbReference type="GO" id="GO:0005737">
    <property type="term" value="C:cytoplasm"/>
    <property type="evidence" value="ECO:0007669"/>
    <property type="project" value="TreeGrafter"/>
</dbReference>
<dbReference type="FunFam" id="3.40.640.10:FF:000046">
    <property type="entry name" value="Cystathionine gamma-lyase"/>
    <property type="match status" value="1"/>
</dbReference>
<feature type="region of interest" description="Disordered" evidence="5">
    <location>
        <begin position="1"/>
        <end position="35"/>
    </location>
</feature>
<dbReference type="PIRSF" id="PIRSF001434">
    <property type="entry name" value="CGS"/>
    <property type="match status" value="1"/>
</dbReference>
<dbReference type="CDD" id="cd00614">
    <property type="entry name" value="CGS_like"/>
    <property type="match status" value="1"/>
</dbReference>
<evidence type="ECO:0000313" key="7">
    <source>
        <dbReference type="Proteomes" id="UP000036406"/>
    </source>
</evidence>
<evidence type="ECO:0000256" key="2">
    <source>
        <dbReference type="ARBA" id="ARBA00022898"/>
    </source>
</evidence>
<keyword evidence="7" id="KW-1185">Reference proteome</keyword>
<dbReference type="InterPro" id="IPR015422">
    <property type="entry name" value="PyrdxlP-dep_Trfase_small"/>
</dbReference>
<dbReference type="Proteomes" id="UP000036406">
    <property type="component" value="Chromosome"/>
</dbReference>
<dbReference type="GO" id="GO:0030170">
    <property type="term" value="F:pyridoxal phosphate binding"/>
    <property type="evidence" value="ECO:0007669"/>
    <property type="project" value="InterPro"/>
</dbReference>
<feature type="compositionally biased region" description="Polar residues" evidence="5">
    <location>
        <begin position="26"/>
        <end position="35"/>
    </location>
</feature>
<sequence length="397" mass="42889">MPDHSPSPNHHPATRIIHNRRHRDQQGSPYSPVYNTTTYRFDTTAEQLAVVKGENDGNLYTRWGTNPTIKELEQGLAQLESAQAGLAFASGMAAISATLFAHGRNGIVCAGDLYGGTQELLMNHFEPLGIPFTFLLNQQLDELEQHLTKPGMLVYCETPANPTMAILDIADLARRAHAKGALLAVDNTFASPINQRPLELGADLVMHSATKYLAGHSDLTAGAFMSSAELAKPVAAWRKSLGQILAPEMAALLSRSLRTLHVRVRQHNENAMAVAIAMEKHPKVSRVLYPGLPDFPGHQLARQQMHGFGGMLSIDVIGGGKAAETVEDHLQVFLLATSLGGVESLVSQPIATSHYRLTPEDRAQRGISDGLLRLSVGLEDAGDLIADLEQALDSLGE</sequence>
<dbReference type="GO" id="GO:0016846">
    <property type="term" value="F:carbon-sulfur lyase activity"/>
    <property type="evidence" value="ECO:0007669"/>
    <property type="project" value="TreeGrafter"/>
</dbReference>
<dbReference type="FunFam" id="3.90.1150.10:FF:000033">
    <property type="entry name" value="Cystathionine gamma-synthase"/>
    <property type="match status" value="1"/>
</dbReference>
<dbReference type="InterPro" id="IPR015421">
    <property type="entry name" value="PyrdxlP-dep_Trfase_major"/>
</dbReference>
<dbReference type="STRING" id="330734.ABA45_11705"/>
<dbReference type="SUPFAM" id="SSF53383">
    <property type="entry name" value="PLP-dependent transferases"/>
    <property type="match status" value="1"/>
</dbReference>
<gene>
    <name evidence="6" type="ORF">ABA45_11705</name>
</gene>
<dbReference type="InterPro" id="IPR054542">
    <property type="entry name" value="Cys_met_metab_PP"/>
</dbReference>
<dbReference type="EMBL" id="CP011494">
    <property type="protein sequence ID" value="AKO52983.1"/>
    <property type="molecule type" value="Genomic_DNA"/>
</dbReference>
<evidence type="ECO:0000256" key="5">
    <source>
        <dbReference type="SAM" id="MobiDB-lite"/>
    </source>
</evidence>
<dbReference type="InterPro" id="IPR015424">
    <property type="entry name" value="PyrdxlP-dep_Trfase"/>
</dbReference>
<organism evidence="6 7">
    <name type="scientific">Marinobacter psychrophilus</name>
    <dbReference type="NCBI Taxonomy" id="330734"/>
    <lineage>
        <taxon>Bacteria</taxon>
        <taxon>Pseudomonadati</taxon>
        <taxon>Pseudomonadota</taxon>
        <taxon>Gammaproteobacteria</taxon>
        <taxon>Pseudomonadales</taxon>
        <taxon>Marinobacteraceae</taxon>
        <taxon>Marinobacter</taxon>
    </lineage>
</organism>